<dbReference type="AlphaFoldDB" id="A0A1W1VFP7"/>
<dbReference type="Pfam" id="PF01315">
    <property type="entry name" value="Ald_Xan_dh_C"/>
    <property type="match status" value="1"/>
</dbReference>
<dbReference type="InterPro" id="IPR006058">
    <property type="entry name" value="2Fe2S_fd_BS"/>
</dbReference>
<dbReference type="FunFam" id="3.10.20.30:FF:000020">
    <property type="entry name" value="Xanthine dehydrogenase iron-sulfur subunit"/>
    <property type="match status" value="1"/>
</dbReference>
<dbReference type="SUPFAM" id="SSF54292">
    <property type="entry name" value="2Fe-2S ferredoxin-like"/>
    <property type="match status" value="1"/>
</dbReference>
<dbReference type="OrthoDB" id="9759099at2"/>
<gene>
    <name evidence="9" type="ORF">SAMN00808754_0539</name>
</gene>
<dbReference type="CDD" id="cd00207">
    <property type="entry name" value="fer2"/>
    <property type="match status" value="1"/>
</dbReference>
<dbReference type="SMART" id="SM01008">
    <property type="entry name" value="Ald_Xan_dh_C"/>
    <property type="match status" value="1"/>
</dbReference>
<evidence type="ECO:0000256" key="2">
    <source>
        <dbReference type="ARBA" id="ARBA00022714"/>
    </source>
</evidence>
<dbReference type="GO" id="GO:0016491">
    <property type="term" value="F:oxidoreductase activity"/>
    <property type="evidence" value="ECO:0007669"/>
    <property type="project" value="UniProtKB-KW"/>
</dbReference>
<keyword evidence="4" id="KW-0560">Oxidoreductase</keyword>
<evidence type="ECO:0000256" key="6">
    <source>
        <dbReference type="ARBA" id="ARBA00023014"/>
    </source>
</evidence>
<dbReference type="InterPro" id="IPR008274">
    <property type="entry name" value="AldOxase/xan_DH_MoCoBD1"/>
</dbReference>
<feature type="domain" description="2Fe-2S ferredoxin-type" evidence="8">
    <location>
        <begin position="4"/>
        <end position="80"/>
    </location>
</feature>
<evidence type="ECO:0000313" key="9">
    <source>
        <dbReference type="EMBL" id="SMB91881.1"/>
    </source>
</evidence>
<dbReference type="RefSeq" id="WP_084663792.1">
    <property type="nucleotide sequence ID" value="NZ_LT838272.1"/>
</dbReference>
<comment type="similarity">
    <text evidence="1">Belongs to the xanthine dehydrogenase family.</text>
</comment>
<evidence type="ECO:0000313" key="10">
    <source>
        <dbReference type="Proteomes" id="UP000192569"/>
    </source>
</evidence>
<evidence type="ECO:0000256" key="3">
    <source>
        <dbReference type="ARBA" id="ARBA00022723"/>
    </source>
</evidence>
<dbReference type="Proteomes" id="UP000192569">
    <property type="component" value="Chromosome I"/>
</dbReference>
<evidence type="ECO:0000256" key="1">
    <source>
        <dbReference type="ARBA" id="ARBA00006849"/>
    </source>
</evidence>
<dbReference type="InterPro" id="IPR012675">
    <property type="entry name" value="Beta-grasp_dom_sf"/>
</dbReference>
<dbReference type="GO" id="GO:0051537">
    <property type="term" value="F:2 iron, 2 sulfur cluster binding"/>
    <property type="evidence" value="ECO:0007669"/>
    <property type="project" value="UniProtKB-KW"/>
</dbReference>
<dbReference type="Pfam" id="PF02738">
    <property type="entry name" value="MoCoBD_1"/>
    <property type="match status" value="1"/>
</dbReference>
<dbReference type="InterPro" id="IPR036884">
    <property type="entry name" value="2Fe-2S-bd_dom_sf"/>
</dbReference>
<keyword evidence="5" id="KW-0408">Iron</keyword>
<keyword evidence="10" id="KW-1185">Reference proteome</keyword>
<dbReference type="InterPro" id="IPR036856">
    <property type="entry name" value="Ald_Oxase/Xan_DH_a/b_sf"/>
</dbReference>
<organism evidence="9 10">
    <name type="scientific">Thermanaeromonas toyohensis ToBE</name>
    <dbReference type="NCBI Taxonomy" id="698762"/>
    <lineage>
        <taxon>Bacteria</taxon>
        <taxon>Bacillati</taxon>
        <taxon>Bacillota</taxon>
        <taxon>Clostridia</taxon>
        <taxon>Neomoorellales</taxon>
        <taxon>Neomoorellaceae</taxon>
        <taxon>Thermanaeromonas</taxon>
    </lineage>
</organism>
<dbReference type="InterPro" id="IPR016208">
    <property type="entry name" value="Ald_Oxase/xanthine_DH-like"/>
</dbReference>
<dbReference type="InterPro" id="IPR001041">
    <property type="entry name" value="2Fe-2S_ferredoxin-type"/>
</dbReference>
<dbReference type="PROSITE" id="PS00197">
    <property type="entry name" value="2FE2S_FER_1"/>
    <property type="match status" value="1"/>
</dbReference>
<dbReference type="Pfam" id="PF01799">
    <property type="entry name" value="Fer2_2"/>
    <property type="match status" value="1"/>
</dbReference>
<name>A0A1W1VFP7_9FIRM</name>
<dbReference type="Gene3D" id="3.90.1170.50">
    <property type="entry name" value="Aldehyde oxidase/xanthine dehydrogenase, a/b hammerhead"/>
    <property type="match status" value="1"/>
</dbReference>
<keyword evidence="2" id="KW-0001">2Fe-2S</keyword>
<reference evidence="9 10" key="1">
    <citation type="submission" date="2017-04" db="EMBL/GenBank/DDBJ databases">
        <authorList>
            <person name="Afonso C.L."/>
            <person name="Miller P.J."/>
            <person name="Scott M.A."/>
            <person name="Spackman E."/>
            <person name="Goraichik I."/>
            <person name="Dimitrov K.M."/>
            <person name="Suarez D.L."/>
            <person name="Swayne D.E."/>
        </authorList>
    </citation>
    <scope>NUCLEOTIDE SEQUENCE [LARGE SCALE GENOMIC DNA]</scope>
    <source>
        <strain evidence="9 10">ToBE</strain>
    </source>
</reference>
<dbReference type="InterPro" id="IPR000674">
    <property type="entry name" value="Ald_Oxase/Xan_DH_a/b"/>
</dbReference>
<comment type="pathway">
    <text evidence="7">Alkaloid degradation; nicotine degradation.</text>
</comment>
<accession>A0A1W1VFP7</accession>
<dbReference type="STRING" id="698762.SAMN00808754_0539"/>
<keyword evidence="3" id="KW-0479">Metal-binding</keyword>
<dbReference type="InterPro" id="IPR036010">
    <property type="entry name" value="2Fe-2S_ferredoxin-like_sf"/>
</dbReference>
<dbReference type="PROSITE" id="PS51085">
    <property type="entry name" value="2FE2S_FER_2"/>
    <property type="match status" value="1"/>
</dbReference>
<dbReference type="Pfam" id="PF00111">
    <property type="entry name" value="Fer2"/>
    <property type="match status" value="1"/>
</dbReference>
<evidence type="ECO:0000256" key="7">
    <source>
        <dbReference type="ARBA" id="ARBA00060707"/>
    </source>
</evidence>
<evidence type="ECO:0000256" key="4">
    <source>
        <dbReference type="ARBA" id="ARBA00023002"/>
    </source>
</evidence>
<sequence length="594" mass="63993">MSGRQISLIVNGQRVTATVDPGLTLLRFLRENLRLTGTKEGCGQGECGACTVLVNNQAVNSCLIPVVAVDGCEVVTIEGLARDGELDPLQQAFIDEGAIQCGFCTPGAIMSAKALLLSNPKPTEEEIREALSGNLCRCTGYQKIIRAVKVASGQIPPIEVSPSSSYSIIGQKVRRRDAVEKATGKAVYADDISLPGMLYGKALRSAYAHALLKGIDYSRAQKIPGVVAILTARDIPGINRYGLVYLDQPVLADDKVRCVGDAVALVVAESEKAAEEALELIKVDYEELPGVFSAEEALRPGAPLVHEKGNLVQHTKVRKGDVEKGFSQSDVIVERTFRTQAVKHIYLEPECSVAAIDHQGNLTVWTSTQYVFRDRRQIAPVLGLPVNKVRVVQMTTGGGFGGKDDITTEILAGLAALKTGRPVKVRFTREESMRGAATKRHPMTIKARLGASREGKLLALEGEIYADTGAYVSLGVYVVKKAGLHLSGPYYIPNIKVDTYTVYTNNPPSGAMRGFGVVQAAFVHESLMDLLAEKLGMDPWEIRYKNALEPGLSTGTGHVLKHGVGIKATLRAVKEYLEAHPLEEGAPEVGVKQK</sequence>
<dbReference type="SUPFAM" id="SSF56003">
    <property type="entry name" value="Molybdenum cofactor-binding domain"/>
    <property type="match status" value="1"/>
</dbReference>
<evidence type="ECO:0000256" key="5">
    <source>
        <dbReference type="ARBA" id="ARBA00023004"/>
    </source>
</evidence>
<dbReference type="InterPro" id="IPR002888">
    <property type="entry name" value="2Fe-2S-bd"/>
</dbReference>
<protein>
    <submittedName>
        <fullName evidence="9">2Fe-2S iron-sulfur cluster binding domain-containing protein</fullName>
    </submittedName>
</protein>
<evidence type="ECO:0000259" key="8">
    <source>
        <dbReference type="PROSITE" id="PS51085"/>
    </source>
</evidence>
<dbReference type="InterPro" id="IPR037165">
    <property type="entry name" value="AldOxase/xan_DH_Mopterin-bd_sf"/>
</dbReference>
<dbReference type="GO" id="GO:0005506">
    <property type="term" value="F:iron ion binding"/>
    <property type="evidence" value="ECO:0007669"/>
    <property type="project" value="InterPro"/>
</dbReference>
<proteinExistence type="inferred from homology"/>
<dbReference type="Gene3D" id="3.30.365.10">
    <property type="entry name" value="Aldehyde oxidase/xanthine dehydrogenase, molybdopterin binding domain"/>
    <property type="match status" value="3"/>
</dbReference>
<dbReference type="SUPFAM" id="SSF54665">
    <property type="entry name" value="CO dehydrogenase molybdoprotein N-domain-like"/>
    <property type="match status" value="1"/>
</dbReference>
<dbReference type="EMBL" id="LT838272">
    <property type="protein sequence ID" value="SMB91881.1"/>
    <property type="molecule type" value="Genomic_DNA"/>
</dbReference>
<dbReference type="FunFam" id="1.10.150.120:FF:000003">
    <property type="entry name" value="Carbon monoxide dehydrogenase, small subunit"/>
    <property type="match status" value="1"/>
</dbReference>
<dbReference type="PANTHER" id="PTHR11908">
    <property type="entry name" value="XANTHINE DEHYDROGENASE"/>
    <property type="match status" value="1"/>
</dbReference>
<keyword evidence="6" id="KW-0411">Iron-sulfur</keyword>
<dbReference type="PANTHER" id="PTHR11908:SF157">
    <property type="entry name" value="XANTHINE DEHYDROGENASE SUBUNIT D-RELATED"/>
    <property type="match status" value="1"/>
</dbReference>
<dbReference type="SUPFAM" id="SSF47741">
    <property type="entry name" value="CO dehydrogenase ISP C-domain like"/>
    <property type="match status" value="1"/>
</dbReference>
<dbReference type="Gene3D" id="3.10.20.30">
    <property type="match status" value="1"/>
</dbReference>
<dbReference type="Gene3D" id="1.10.150.120">
    <property type="entry name" value="[2Fe-2S]-binding domain"/>
    <property type="match status" value="1"/>
</dbReference>